<dbReference type="RefSeq" id="WP_091783951.1">
    <property type="nucleotide sequence ID" value="NZ_FNDI01000018.1"/>
</dbReference>
<keyword evidence="6" id="KW-0472">Membrane</keyword>
<dbReference type="SMART" id="SM00304">
    <property type="entry name" value="HAMP"/>
    <property type="match status" value="1"/>
</dbReference>
<dbReference type="SMART" id="SM00283">
    <property type="entry name" value="MA"/>
    <property type="match status" value="1"/>
</dbReference>
<comment type="similarity">
    <text evidence="3">Belongs to the methyl-accepting chemotaxis (MCP) protein family.</text>
</comment>
<dbReference type="InterPro" id="IPR004090">
    <property type="entry name" value="Chemotax_Me-accpt_rcpt"/>
</dbReference>
<keyword evidence="6" id="KW-0812">Transmembrane</keyword>
<dbReference type="Proteomes" id="UP000198900">
    <property type="component" value="Unassembled WGS sequence"/>
</dbReference>
<evidence type="ECO:0000256" key="6">
    <source>
        <dbReference type="SAM" id="Phobius"/>
    </source>
</evidence>
<dbReference type="InterPro" id="IPR024478">
    <property type="entry name" value="HlyB_4HB_MCP"/>
</dbReference>
<evidence type="ECO:0000259" key="7">
    <source>
        <dbReference type="PROSITE" id="PS50111"/>
    </source>
</evidence>
<dbReference type="AlphaFoldDB" id="A0A7Z7FJE3"/>
<dbReference type="GO" id="GO:0004888">
    <property type="term" value="F:transmembrane signaling receptor activity"/>
    <property type="evidence" value="ECO:0007669"/>
    <property type="project" value="InterPro"/>
</dbReference>
<comment type="subcellular location">
    <subcellularLocation>
        <location evidence="1">Membrane</location>
    </subcellularLocation>
</comment>
<dbReference type="Pfam" id="PF00015">
    <property type="entry name" value="MCPsignal"/>
    <property type="match status" value="1"/>
</dbReference>
<comment type="caution">
    <text evidence="9">The sequence shown here is derived from an EMBL/GenBank/DDBJ whole genome shotgun (WGS) entry which is preliminary data.</text>
</comment>
<proteinExistence type="inferred from homology"/>
<keyword evidence="10" id="KW-1185">Reference proteome</keyword>
<dbReference type="Pfam" id="PF12729">
    <property type="entry name" value="4HB_MCP_1"/>
    <property type="match status" value="1"/>
</dbReference>
<protein>
    <submittedName>
        <fullName evidence="9">Methyl-accepting chemotaxis protein</fullName>
    </submittedName>
</protein>
<dbReference type="InterPro" id="IPR004089">
    <property type="entry name" value="MCPsignal_dom"/>
</dbReference>
<keyword evidence="2" id="KW-0488">Methylation</keyword>
<evidence type="ECO:0000256" key="1">
    <source>
        <dbReference type="ARBA" id="ARBA00004370"/>
    </source>
</evidence>
<evidence type="ECO:0000256" key="4">
    <source>
        <dbReference type="PROSITE-ProRule" id="PRU00284"/>
    </source>
</evidence>
<dbReference type="FunFam" id="1.10.287.950:FF:000001">
    <property type="entry name" value="Methyl-accepting chemotaxis sensory transducer"/>
    <property type="match status" value="1"/>
</dbReference>
<name>A0A7Z7FJE3_9BURK</name>
<dbReference type="Gene3D" id="1.10.287.950">
    <property type="entry name" value="Methyl-accepting chemotaxis protein"/>
    <property type="match status" value="1"/>
</dbReference>
<evidence type="ECO:0000313" key="10">
    <source>
        <dbReference type="Proteomes" id="UP000198900"/>
    </source>
</evidence>
<evidence type="ECO:0000256" key="5">
    <source>
        <dbReference type="SAM" id="MobiDB-lite"/>
    </source>
</evidence>
<dbReference type="CDD" id="cd19411">
    <property type="entry name" value="MCP2201-like_sensor"/>
    <property type="match status" value="1"/>
</dbReference>
<sequence>MNLHSFRIGARLAVGFGIVLVLNSIAVCIGLSGLYAQRRSAEYATGQVYAALAAVHADALLDLDSARLVRNLILHTDSQSMAGDLKGLEDDRKKSDAQLAQLAKVLDTGEGRQLYGNVIAAREHYGGYIGKVIQLALQGRKAEAATALYGPGSTFQDAYLSAQDKLAVYTESQMSAARVKIAGAYEQSLLWLLVCGLGALLSGIGLAWIVTRSIVRPLSDAVRVSETVGSGDLTSLIATPHNDEPAQVIKALGRMNSNLAQLVGAVRDGSDQIAVASREIAAGNQDLSMRTERQAASLEETAASMTQLTETVKQNADNARHANHLATNASNLAHTGNESVQGMLESIGKISASSGRISEITGVIEDIAFQTNILALNASVEAARAGDQGRGFAVVASEVRGLAQRSAAAAREIKELISSSVSMIRGGAEQAVQVSQAIGQVKQAVGDVSTIVSEIMTASDEQSRGIELVCRAVTNMDEMTQRNAALVEQAAAAASALEDQASQLGASVAVFRVAAQAPGGPPGIGGAGVGPSASAVTPTI</sequence>
<evidence type="ECO:0000313" key="9">
    <source>
        <dbReference type="EMBL" id="SDI51386.1"/>
    </source>
</evidence>
<dbReference type="PANTHER" id="PTHR43531:SF14">
    <property type="entry name" value="METHYL-ACCEPTING CHEMOTAXIS PROTEIN I-RELATED"/>
    <property type="match status" value="1"/>
</dbReference>
<feature type="compositionally biased region" description="Low complexity" evidence="5">
    <location>
        <begin position="530"/>
        <end position="540"/>
    </location>
</feature>
<organism evidence="9 10">
    <name type="scientific">Paraburkholderia steynii</name>
    <dbReference type="NCBI Taxonomy" id="1245441"/>
    <lineage>
        <taxon>Bacteria</taxon>
        <taxon>Pseudomonadati</taxon>
        <taxon>Pseudomonadota</taxon>
        <taxon>Betaproteobacteria</taxon>
        <taxon>Burkholderiales</taxon>
        <taxon>Burkholderiaceae</taxon>
        <taxon>Paraburkholderia</taxon>
    </lineage>
</organism>
<dbReference type="CDD" id="cd11386">
    <property type="entry name" value="MCP_signal"/>
    <property type="match status" value="1"/>
</dbReference>
<keyword evidence="4" id="KW-0807">Transducer</keyword>
<dbReference type="PROSITE" id="PS50885">
    <property type="entry name" value="HAMP"/>
    <property type="match status" value="1"/>
</dbReference>
<dbReference type="GO" id="GO:0007165">
    <property type="term" value="P:signal transduction"/>
    <property type="evidence" value="ECO:0007669"/>
    <property type="project" value="UniProtKB-KW"/>
</dbReference>
<accession>A0A7Z7FJE3</accession>
<dbReference type="GO" id="GO:0005886">
    <property type="term" value="C:plasma membrane"/>
    <property type="evidence" value="ECO:0007669"/>
    <property type="project" value="TreeGrafter"/>
</dbReference>
<evidence type="ECO:0000256" key="3">
    <source>
        <dbReference type="ARBA" id="ARBA00029447"/>
    </source>
</evidence>
<dbReference type="GO" id="GO:0006935">
    <property type="term" value="P:chemotaxis"/>
    <property type="evidence" value="ECO:0007669"/>
    <property type="project" value="InterPro"/>
</dbReference>
<dbReference type="InterPro" id="IPR003660">
    <property type="entry name" value="HAMP_dom"/>
</dbReference>
<evidence type="ECO:0000259" key="8">
    <source>
        <dbReference type="PROSITE" id="PS50885"/>
    </source>
</evidence>
<evidence type="ECO:0000256" key="2">
    <source>
        <dbReference type="ARBA" id="ARBA00022481"/>
    </source>
</evidence>
<feature type="transmembrane region" description="Helical" evidence="6">
    <location>
        <begin position="189"/>
        <end position="210"/>
    </location>
</feature>
<feature type="transmembrane region" description="Helical" evidence="6">
    <location>
        <begin position="12"/>
        <end position="36"/>
    </location>
</feature>
<dbReference type="SUPFAM" id="SSF58104">
    <property type="entry name" value="Methyl-accepting chemotaxis protein (MCP) signaling domain"/>
    <property type="match status" value="1"/>
</dbReference>
<dbReference type="InterPro" id="IPR047347">
    <property type="entry name" value="YvaQ-like_sensor"/>
</dbReference>
<reference evidence="9" key="1">
    <citation type="submission" date="2016-10" db="EMBL/GenBank/DDBJ databases">
        <authorList>
            <person name="Varghese N."/>
            <person name="Submissions S."/>
        </authorList>
    </citation>
    <scope>NUCLEOTIDE SEQUENCE [LARGE SCALE GENOMIC DNA]</scope>
    <source>
        <strain evidence="9">YR281</strain>
    </source>
</reference>
<feature type="domain" description="HAMP" evidence="8">
    <location>
        <begin position="212"/>
        <end position="264"/>
    </location>
</feature>
<feature type="region of interest" description="Disordered" evidence="5">
    <location>
        <begin position="521"/>
        <end position="540"/>
    </location>
</feature>
<dbReference type="PROSITE" id="PS50111">
    <property type="entry name" value="CHEMOTAXIS_TRANSDUC_2"/>
    <property type="match status" value="1"/>
</dbReference>
<dbReference type="EMBL" id="FNDI01000018">
    <property type="protein sequence ID" value="SDI51386.1"/>
    <property type="molecule type" value="Genomic_DNA"/>
</dbReference>
<dbReference type="PANTHER" id="PTHR43531">
    <property type="entry name" value="PROTEIN ICFG"/>
    <property type="match status" value="1"/>
</dbReference>
<dbReference type="Pfam" id="PF00672">
    <property type="entry name" value="HAMP"/>
    <property type="match status" value="1"/>
</dbReference>
<dbReference type="PRINTS" id="PR00260">
    <property type="entry name" value="CHEMTRNSDUCR"/>
</dbReference>
<keyword evidence="6" id="KW-1133">Transmembrane helix</keyword>
<feature type="domain" description="Methyl-accepting transducer" evidence="7">
    <location>
        <begin position="269"/>
        <end position="498"/>
    </location>
</feature>
<dbReference type="InterPro" id="IPR051310">
    <property type="entry name" value="MCP_chemotaxis"/>
</dbReference>
<gene>
    <name evidence="9" type="ORF">SAMN04487926_118103</name>
</gene>